<dbReference type="InterPro" id="IPR001096">
    <property type="entry name" value="Peptidase_C13"/>
</dbReference>
<reference evidence="3" key="1">
    <citation type="submission" date="2020-12" db="EMBL/GenBank/DDBJ databases">
        <title>Hymenobacter sp.</title>
        <authorList>
            <person name="Kim M.K."/>
        </authorList>
    </citation>
    <scope>NUCLEOTIDE SEQUENCE [LARGE SCALE GENOMIC DNA]</scope>
    <source>
        <strain evidence="3">BT553</strain>
    </source>
</reference>
<accession>A0ABS0XMS6</accession>
<protein>
    <submittedName>
        <fullName evidence="2">Peptidase C13</fullName>
    </submittedName>
</protein>
<dbReference type="Pfam" id="PF01650">
    <property type="entry name" value="Peptidase_C13"/>
    <property type="match status" value="1"/>
</dbReference>
<proteinExistence type="predicted"/>
<keyword evidence="3" id="KW-1185">Reference proteome</keyword>
<dbReference type="Gene3D" id="3.40.50.1460">
    <property type="match status" value="1"/>
</dbReference>
<evidence type="ECO:0000313" key="3">
    <source>
        <dbReference type="Proteomes" id="UP000640426"/>
    </source>
</evidence>
<evidence type="ECO:0000256" key="1">
    <source>
        <dbReference type="SAM" id="MobiDB-lite"/>
    </source>
</evidence>
<dbReference type="EMBL" id="JAELXS010000003">
    <property type="protein sequence ID" value="MBJ6121334.1"/>
    <property type="molecule type" value="Genomic_DNA"/>
</dbReference>
<organism evidence="2 3">
    <name type="scientific">Sphingomonas mollis</name>
    <dbReference type="NCBI Taxonomy" id="2795726"/>
    <lineage>
        <taxon>Bacteria</taxon>
        <taxon>Pseudomonadati</taxon>
        <taxon>Pseudomonadota</taxon>
        <taxon>Alphaproteobacteria</taxon>
        <taxon>Sphingomonadales</taxon>
        <taxon>Sphingomonadaceae</taxon>
        <taxon>Sphingomonas</taxon>
    </lineage>
</organism>
<dbReference type="Proteomes" id="UP000640426">
    <property type="component" value="Unassembled WGS sequence"/>
</dbReference>
<feature type="compositionally biased region" description="Pro residues" evidence="1">
    <location>
        <begin position="21"/>
        <end position="32"/>
    </location>
</feature>
<sequence length="331" mass="34543">MMARIGWLIAVLLTASAPLPPPQARPAAPESPPVHAADPPLFDDATPEQAVALADGGAAIEHDRTAASRLAQHRRLEQALGGLAPQRPGVVDAYVVTIALDSDPVFAREAREAGAVLARRYDAANRTIVLAGADGRGGPPLAMGSPASLDIALARIAEVMDVREDVLVLYVTSHGAPIGLVYNDGDQGYGVISPTRLWTTFSQLGIGRRLVLVSACFSGVFVPMLQSADSAIVTASSADRTSFGCQADSDWTFFGDALVNHALRKVQPLNRAASEAQGLIATWERQGELEPSGPQVAIGAGAARWLAALDARGPRVATSPVGRPAVSMLDD</sequence>
<dbReference type="RefSeq" id="WP_199036162.1">
    <property type="nucleotide sequence ID" value="NZ_JAELXS010000003.1"/>
</dbReference>
<comment type="caution">
    <text evidence="2">The sequence shown here is derived from an EMBL/GenBank/DDBJ whole genome shotgun (WGS) entry which is preliminary data.</text>
</comment>
<feature type="region of interest" description="Disordered" evidence="1">
    <location>
        <begin position="21"/>
        <end position="43"/>
    </location>
</feature>
<name>A0ABS0XMS6_9SPHN</name>
<gene>
    <name evidence="2" type="ORF">JAO74_05960</name>
</gene>
<evidence type="ECO:0000313" key="2">
    <source>
        <dbReference type="EMBL" id="MBJ6121334.1"/>
    </source>
</evidence>